<keyword evidence="8" id="KW-0175">Coiled coil</keyword>
<dbReference type="Proteomes" id="UP000184080">
    <property type="component" value="Unassembled WGS sequence"/>
</dbReference>
<keyword evidence="7 9" id="KW-0472">Membrane</keyword>
<evidence type="ECO:0000256" key="4">
    <source>
        <dbReference type="ARBA" id="ARBA00022692"/>
    </source>
</evidence>
<feature type="transmembrane region" description="Helical" evidence="9">
    <location>
        <begin position="375"/>
        <end position="399"/>
    </location>
</feature>
<dbReference type="InterPro" id="IPR002490">
    <property type="entry name" value="V-ATPase_116kDa_su"/>
</dbReference>
<feature type="transmembrane region" description="Helical" evidence="9">
    <location>
        <begin position="411"/>
        <end position="429"/>
    </location>
</feature>
<keyword evidence="4 9" id="KW-0812">Transmembrane</keyword>
<keyword evidence="5 9" id="KW-1133">Transmembrane helix</keyword>
<organism evidence="10 11">
    <name type="scientific">Clostridium amylolyticum</name>
    <dbReference type="NCBI Taxonomy" id="1121298"/>
    <lineage>
        <taxon>Bacteria</taxon>
        <taxon>Bacillati</taxon>
        <taxon>Bacillota</taxon>
        <taxon>Clostridia</taxon>
        <taxon>Eubacteriales</taxon>
        <taxon>Clostridiaceae</taxon>
        <taxon>Clostridium</taxon>
    </lineage>
</organism>
<feature type="transmembrane region" description="Helical" evidence="9">
    <location>
        <begin position="604"/>
        <end position="627"/>
    </location>
</feature>
<dbReference type="GO" id="GO:0016471">
    <property type="term" value="C:vacuolar proton-transporting V-type ATPase complex"/>
    <property type="evidence" value="ECO:0007669"/>
    <property type="project" value="TreeGrafter"/>
</dbReference>
<name>A0A1M6IIB1_9CLOT</name>
<evidence type="ECO:0000256" key="8">
    <source>
        <dbReference type="SAM" id="Coils"/>
    </source>
</evidence>
<feature type="transmembrane region" description="Helical" evidence="9">
    <location>
        <begin position="449"/>
        <end position="470"/>
    </location>
</feature>
<feature type="transmembrane region" description="Helical" evidence="9">
    <location>
        <begin position="482"/>
        <end position="502"/>
    </location>
</feature>
<comment type="similarity">
    <text evidence="2">Belongs to the V-ATPase 116 kDa subunit family.</text>
</comment>
<keyword evidence="3" id="KW-0813">Transport</keyword>
<feature type="transmembrane region" description="Helical" evidence="9">
    <location>
        <begin position="573"/>
        <end position="592"/>
    </location>
</feature>
<evidence type="ECO:0000256" key="1">
    <source>
        <dbReference type="ARBA" id="ARBA00004141"/>
    </source>
</evidence>
<feature type="coiled-coil region" evidence="8">
    <location>
        <begin position="236"/>
        <end position="263"/>
    </location>
</feature>
<dbReference type="EMBL" id="FQZO01000004">
    <property type="protein sequence ID" value="SHJ34144.1"/>
    <property type="molecule type" value="Genomic_DNA"/>
</dbReference>
<feature type="transmembrane region" description="Helical" evidence="9">
    <location>
        <begin position="508"/>
        <end position="529"/>
    </location>
</feature>
<comment type="subcellular location">
    <subcellularLocation>
        <location evidence="1">Membrane</location>
        <topology evidence="1">Multi-pass membrane protein</topology>
    </subcellularLocation>
</comment>
<dbReference type="GO" id="GO:0033179">
    <property type="term" value="C:proton-transporting V-type ATPase, V0 domain"/>
    <property type="evidence" value="ECO:0007669"/>
    <property type="project" value="InterPro"/>
</dbReference>
<evidence type="ECO:0000256" key="6">
    <source>
        <dbReference type="ARBA" id="ARBA00023065"/>
    </source>
</evidence>
<dbReference type="PANTHER" id="PTHR11629:SF63">
    <property type="entry name" value="V-TYPE PROTON ATPASE SUBUNIT A"/>
    <property type="match status" value="1"/>
</dbReference>
<dbReference type="GO" id="GO:0051117">
    <property type="term" value="F:ATPase binding"/>
    <property type="evidence" value="ECO:0007669"/>
    <property type="project" value="TreeGrafter"/>
</dbReference>
<dbReference type="Pfam" id="PF01496">
    <property type="entry name" value="V_ATPase_I"/>
    <property type="match status" value="2"/>
</dbReference>
<evidence type="ECO:0000256" key="2">
    <source>
        <dbReference type="ARBA" id="ARBA00009904"/>
    </source>
</evidence>
<gene>
    <name evidence="10" type="ORF">SAMN05444401_2837</name>
</gene>
<dbReference type="GO" id="GO:0046961">
    <property type="term" value="F:proton-transporting ATPase activity, rotational mechanism"/>
    <property type="evidence" value="ECO:0007669"/>
    <property type="project" value="InterPro"/>
</dbReference>
<sequence length="671" mass="76264">MAIEKMYMVDMVGSINQFDRISKLVVMTNNFEPVDVLQQINSTNFTLSTNEDNMDALLNVCYIRPYTAHKDYSKITKQIAELIKEKSKYVKSNDYNNQFIWDDGEIFKSINDLYENYSGINEELIEKKNQRDEYERMAQGLDFLSEVDVKMEELNGLSNFTWGMYKISDDNREKLKRNYENIPSTVVTLCKFKDYKIIMTFTPNMLLNEAQKVFQSANCEPIAMAKEFTGTPKEASETLREKKVEIEKVIEQLEMNLKKFFEDNNSKIEILDLSLELDIRANDIKNTAATTNEFFYLSGWVPQGYLKEFKKIVTKVDKKIIIIEKKPESLENPHLTTPTKLKNNSFIKPFESMVKMYGTPAYGEIDPTTFLSISYMIMFGAMFGDLGQGFILALAGILMKYKFKRVNLGGILSRLGISSMVFGSLYGSIFGFETIPALLIRPMEDIQDILLAAIVFGCILLIVGFALGLVNAFRKKDVEHGLFGKEGVAGLLFYLIVLGFILTKVLKVNIVPTPIVIVVLITLLIVIMMKQPLANLVMHKRPLFNTKPGEYFVEAGFEILETLLSMFSNTLSFIRVGAFALNHVGLFVAFAAMANMMNNGVGSVFMYVLGNIIIIGLEGLIVFIQGLRLEYYELFSKYYQGSGVAFNPIALEKNINQNHIEENINLICEEC</sequence>
<keyword evidence="11" id="KW-1185">Reference proteome</keyword>
<protein>
    <submittedName>
        <fullName evidence="10">V/A-type H+-transporting ATPase subunit I</fullName>
    </submittedName>
</protein>
<evidence type="ECO:0000256" key="7">
    <source>
        <dbReference type="ARBA" id="ARBA00023136"/>
    </source>
</evidence>
<dbReference type="AlphaFoldDB" id="A0A1M6IIB1"/>
<reference evidence="10 11" key="1">
    <citation type="submission" date="2016-11" db="EMBL/GenBank/DDBJ databases">
        <authorList>
            <person name="Jaros S."/>
            <person name="Januszkiewicz K."/>
            <person name="Wedrychowicz H."/>
        </authorList>
    </citation>
    <scope>NUCLEOTIDE SEQUENCE [LARGE SCALE GENOMIC DNA]</scope>
    <source>
        <strain evidence="10 11">DSM 21864</strain>
    </source>
</reference>
<evidence type="ECO:0000313" key="10">
    <source>
        <dbReference type="EMBL" id="SHJ34144.1"/>
    </source>
</evidence>
<evidence type="ECO:0000313" key="11">
    <source>
        <dbReference type="Proteomes" id="UP000184080"/>
    </source>
</evidence>
<keyword evidence="6" id="KW-0406">Ion transport</keyword>
<dbReference type="STRING" id="1121298.SAMN05444401_2837"/>
<dbReference type="PANTHER" id="PTHR11629">
    <property type="entry name" value="VACUOLAR PROTON ATPASES"/>
    <property type="match status" value="1"/>
</dbReference>
<proteinExistence type="inferred from homology"/>
<evidence type="ECO:0000256" key="9">
    <source>
        <dbReference type="SAM" id="Phobius"/>
    </source>
</evidence>
<dbReference type="GO" id="GO:0007035">
    <property type="term" value="P:vacuolar acidification"/>
    <property type="evidence" value="ECO:0007669"/>
    <property type="project" value="TreeGrafter"/>
</dbReference>
<accession>A0A1M6IIB1</accession>
<feature type="coiled-coil region" evidence="8">
    <location>
        <begin position="110"/>
        <end position="137"/>
    </location>
</feature>
<dbReference type="OrthoDB" id="9803814at2"/>
<evidence type="ECO:0000256" key="3">
    <source>
        <dbReference type="ARBA" id="ARBA00022448"/>
    </source>
</evidence>
<evidence type="ECO:0000256" key="5">
    <source>
        <dbReference type="ARBA" id="ARBA00022989"/>
    </source>
</evidence>
<dbReference type="RefSeq" id="WP_073007898.1">
    <property type="nucleotide sequence ID" value="NZ_FQZO01000004.1"/>
</dbReference>